<dbReference type="RefSeq" id="WP_035852983.1">
    <property type="nucleotide sequence ID" value="NZ_KK073874.1"/>
</dbReference>
<accession>A0A011A0A1</accession>
<keyword evidence="2" id="KW-1185">Reference proteome</keyword>
<reference evidence="1 2" key="1">
    <citation type="submission" date="2013-07" db="EMBL/GenBank/DDBJ databases">
        <authorList>
            <consortium name="DOE Joint Genome Institute"/>
            <person name="Eisen J."/>
            <person name="Huntemann M."/>
            <person name="Han J."/>
            <person name="Chen A."/>
            <person name="Kyrpides N."/>
            <person name="Mavromatis K."/>
            <person name="Markowitz V."/>
            <person name="Palaniappan K."/>
            <person name="Ivanova N."/>
            <person name="Schaumberg A."/>
            <person name="Pati A."/>
            <person name="Liolios K."/>
            <person name="Nordberg H.P."/>
            <person name="Cantor M.N."/>
            <person name="Hua S.X."/>
            <person name="Woyke T."/>
        </authorList>
    </citation>
    <scope>NUCLEOTIDE SEQUENCE [LARGE SCALE GENOMIC DNA]</scope>
    <source>
        <strain evidence="1 2">DSM 44712</strain>
    </source>
</reference>
<evidence type="ECO:0000313" key="1">
    <source>
        <dbReference type="EMBL" id="EXG82917.1"/>
    </source>
</evidence>
<dbReference type="SUPFAM" id="SSF103025">
    <property type="entry name" value="Folate-binding domain"/>
    <property type="match status" value="1"/>
</dbReference>
<dbReference type="Gene3D" id="3.30.70.1520">
    <property type="entry name" value="Heterotetrameric sarcosine oxidase"/>
    <property type="match status" value="1"/>
</dbReference>
<comment type="caution">
    <text evidence="1">The sequence shown here is derived from an EMBL/GenBank/DDBJ whole genome shotgun (WGS) entry which is preliminary data.</text>
</comment>
<dbReference type="Pfam" id="PF04268">
    <property type="entry name" value="SoxG"/>
    <property type="match status" value="1"/>
</dbReference>
<dbReference type="PATRIC" id="fig|927661.3.peg.4094"/>
<protein>
    <submittedName>
        <fullName evidence="1">Sarcosine oxidase gamma subunit</fullName>
    </submittedName>
</protein>
<dbReference type="AlphaFoldDB" id="A0A011A0A1"/>
<organism evidence="1 2">
    <name type="scientific">Cryptosporangium arvum DSM 44712</name>
    <dbReference type="NCBI Taxonomy" id="927661"/>
    <lineage>
        <taxon>Bacteria</taxon>
        <taxon>Bacillati</taxon>
        <taxon>Actinomycetota</taxon>
        <taxon>Actinomycetes</taxon>
        <taxon>Cryptosporangiales</taxon>
        <taxon>Cryptosporangiaceae</taxon>
        <taxon>Cryptosporangium</taxon>
    </lineage>
</organism>
<gene>
    <name evidence="1" type="ORF">CryarDRAFT_4121</name>
</gene>
<dbReference type="EMBL" id="JFBT01000001">
    <property type="protein sequence ID" value="EXG82917.1"/>
    <property type="molecule type" value="Genomic_DNA"/>
</dbReference>
<dbReference type="Proteomes" id="UP000021053">
    <property type="component" value="Unassembled WGS sequence"/>
</dbReference>
<dbReference type="InterPro" id="IPR007375">
    <property type="entry name" value="SoxG"/>
</dbReference>
<dbReference type="Gene3D" id="3.30.1360.120">
    <property type="entry name" value="Probable tRNA modification gtpase trme, domain 1"/>
    <property type="match status" value="1"/>
</dbReference>
<sequence>MAELLRTHALESRVEALAAAGIVVEPYVAMTNVRGADAPPAGIRLGPDEWLVVGAAGEPGGSVTDVSAQWITLRLTSGHARDVLATGCAIDLHPRAFPEGTSVQTRLAQAGVILTSLGAGGYRVLVRSTFAGYLADWLLDATSEFR</sequence>
<dbReference type="HOGENOM" id="CLU_1774291_0_0_11"/>
<name>A0A011A0A1_9ACTN</name>
<evidence type="ECO:0000313" key="2">
    <source>
        <dbReference type="Proteomes" id="UP000021053"/>
    </source>
</evidence>
<proteinExistence type="predicted"/>
<dbReference type="InterPro" id="IPR027266">
    <property type="entry name" value="TrmE/GcvT-like"/>
</dbReference>
<dbReference type="OrthoDB" id="9814782at2"/>